<protein>
    <submittedName>
        <fullName evidence="2">Unnamed protein product</fullName>
    </submittedName>
</protein>
<dbReference type="EMBL" id="BSYB01000112">
    <property type="protein sequence ID" value="GMG55205.1"/>
    <property type="molecule type" value="Genomic_DNA"/>
</dbReference>
<proteinExistence type="predicted"/>
<comment type="caution">
    <text evidence="2">The sequence shown here is derived from an EMBL/GenBank/DDBJ whole genome shotgun (WGS) entry which is preliminary data.</text>
</comment>
<accession>A0ABQ6LIQ7</accession>
<evidence type="ECO:0000256" key="1">
    <source>
        <dbReference type="SAM" id="MobiDB-lite"/>
    </source>
</evidence>
<feature type="region of interest" description="Disordered" evidence="1">
    <location>
        <begin position="1"/>
        <end position="21"/>
    </location>
</feature>
<sequence length="389" mass="42623">MSRVPQESSCTSSSSAHGNTLSSGERLVASISTFLLLLILQRCPIEIHLQRYLSRPSIGLVKGMLYGERVNINTDGALLEAIQRLSRSLIGSPEVATFLTGIGIKLCLQRVTQSREASDTQQGQVYTEEQVLHAIIRGPGDGLPTGRTITVVKALAAHIRAFLPTSSTWTGLACEPSTSLRQAYGFLCICITASDIHSHSGSPVIQRYGELRCSGIAHEAALEYVGSLWSSTVLHLRDVVTLLARVHRVCLHSPCNPAAFPLLLSLVSNSCVVWLYLSHRWLWHTLRTENAYFHTPRLYCAHSSMLMMFHILSMEGEVGSSSTWKACVSMLREFGVAADTALASFNTYPVSLTAAPAMLSGPYEFPTQELHRMFELVSSIECLCGLRSL</sequence>
<evidence type="ECO:0000313" key="2">
    <source>
        <dbReference type="EMBL" id="GMG55205.1"/>
    </source>
</evidence>
<evidence type="ECO:0000313" key="3">
    <source>
        <dbReference type="Proteomes" id="UP001165189"/>
    </source>
</evidence>
<dbReference type="Proteomes" id="UP001165189">
    <property type="component" value="Unassembled WGS sequence"/>
</dbReference>
<organism evidence="2 3">
    <name type="scientific">Aspergillus oryzae var. brunneus</name>
    <dbReference type="NCBI Taxonomy" id="332754"/>
    <lineage>
        <taxon>Eukaryota</taxon>
        <taxon>Fungi</taxon>
        <taxon>Dikarya</taxon>
        <taxon>Ascomycota</taxon>
        <taxon>Pezizomycotina</taxon>
        <taxon>Eurotiomycetes</taxon>
        <taxon>Eurotiomycetidae</taxon>
        <taxon>Eurotiales</taxon>
        <taxon>Aspergillaceae</taxon>
        <taxon>Aspergillus</taxon>
        <taxon>Aspergillus subgen. Circumdati</taxon>
    </lineage>
</organism>
<reference evidence="2" key="1">
    <citation type="submission" date="2023-04" db="EMBL/GenBank/DDBJ databases">
        <title>Aspergillus oryzae var. brunneus NBRC 4377.</title>
        <authorList>
            <person name="Ichikawa N."/>
            <person name="Sato H."/>
            <person name="Tonouchi N."/>
        </authorList>
    </citation>
    <scope>NUCLEOTIDE SEQUENCE</scope>
    <source>
        <strain evidence="2">NBRC 4377</strain>
    </source>
</reference>
<name>A0ABQ6LIQ7_ASPOZ</name>
<keyword evidence="3" id="KW-1185">Reference proteome</keyword>
<gene>
    <name evidence="2" type="ORF">Aory05_001338900</name>
</gene>